<comment type="caution">
    <text evidence="2">The sequence shown here is derived from an EMBL/GenBank/DDBJ whole genome shotgun (WGS) entry which is preliminary data.</text>
</comment>
<evidence type="ECO:0000256" key="1">
    <source>
        <dbReference type="SAM" id="MobiDB-lite"/>
    </source>
</evidence>
<organism evidence="2 3">
    <name type="scientific">Candidatus Contendobacter odensis Run_B_J11</name>
    <dbReference type="NCBI Taxonomy" id="1400861"/>
    <lineage>
        <taxon>Bacteria</taxon>
        <taxon>Pseudomonadati</taxon>
        <taxon>Pseudomonadota</taxon>
        <taxon>Gammaproteobacteria</taxon>
        <taxon>Candidatus Competibacteraceae</taxon>
        <taxon>Candidatus Contendibacter</taxon>
    </lineage>
</organism>
<reference evidence="2 3" key="1">
    <citation type="journal article" date="2014" name="ISME J.">
        <title>Candidatus Competibacter-lineage genomes retrieved from metagenomes reveal functional metabolic diversity.</title>
        <authorList>
            <person name="McIlroy S.J."/>
            <person name="Albertsen M."/>
            <person name="Andresen E.K."/>
            <person name="Saunders A.M."/>
            <person name="Kristiansen R."/>
            <person name="Stokholm-Bjerregaard M."/>
            <person name="Nielsen K.L."/>
            <person name="Nielsen P.H."/>
        </authorList>
    </citation>
    <scope>NUCLEOTIDE SEQUENCE [LARGE SCALE GENOMIC DNA]</scope>
    <source>
        <strain evidence="2 3">Run_B_J11</strain>
    </source>
</reference>
<proteinExistence type="predicted"/>
<feature type="region of interest" description="Disordered" evidence="1">
    <location>
        <begin position="26"/>
        <end position="54"/>
    </location>
</feature>
<protein>
    <submittedName>
        <fullName evidence="2">Uncharacterized protein</fullName>
    </submittedName>
</protein>
<dbReference type="Proteomes" id="UP000019184">
    <property type="component" value="Unassembled WGS sequence"/>
</dbReference>
<dbReference type="EMBL" id="CBTK010000286">
    <property type="protein sequence ID" value="CDH46953.1"/>
    <property type="molecule type" value="Genomic_DNA"/>
</dbReference>
<keyword evidence="3" id="KW-1185">Reference proteome</keyword>
<evidence type="ECO:0000313" key="3">
    <source>
        <dbReference type="Proteomes" id="UP000019184"/>
    </source>
</evidence>
<sequence length="75" mass="7796">MMSIALSAAQFALASVQLHQVQKAAKSRESLTPSGIPAGRWGAQKAGSLRPRASVRPSLARGRCSAAALPRPCRG</sequence>
<name>A0A7U7GEK5_9GAMM</name>
<evidence type="ECO:0000313" key="2">
    <source>
        <dbReference type="EMBL" id="CDH46953.1"/>
    </source>
</evidence>
<gene>
    <name evidence="2" type="ORF">BN874_690003</name>
</gene>
<dbReference type="AlphaFoldDB" id="A0A7U7GEK5"/>
<accession>A0A7U7GEK5</accession>